<accession>A0A644TD27</accession>
<name>A0A644TD27_9ZZZZ</name>
<comment type="caution">
    <text evidence="2">The sequence shown here is derived from an EMBL/GenBank/DDBJ whole genome shotgun (WGS) entry which is preliminary data.</text>
</comment>
<reference evidence="2" key="1">
    <citation type="submission" date="2019-08" db="EMBL/GenBank/DDBJ databases">
        <authorList>
            <person name="Kucharzyk K."/>
            <person name="Murdoch R.W."/>
            <person name="Higgins S."/>
            <person name="Loffler F."/>
        </authorList>
    </citation>
    <scope>NUCLEOTIDE SEQUENCE</scope>
</reference>
<organism evidence="2">
    <name type="scientific">bioreactor metagenome</name>
    <dbReference type="NCBI Taxonomy" id="1076179"/>
    <lineage>
        <taxon>unclassified sequences</taxon>
        <taxon>metagenomes</taxon>
        <taxon>ecological metagenomes</taxon>
    </lineage>
</organism>
<keyword evidence="1" id="KW-1133">Transmembrane helix</keyword>
<evidence type="ECO:0000313" key="2">
    <source>
        <dbReference type="EMBL" id="MPL64774.1"/>
    </source>
</evidence>
<keyword evidence="1" id="KW-0472">Membrane</keyword>
<keyword evidence="1" id="KW-0812">Transmembrane</keyword>
<dbReference type="AlphaFoldDB" id="A0A644TD27"/>
<evidence type="ECO:0000256" key="1">
    <source>
        <dbReference type="SAM" id="Phobius"/>
    </source>
</evidence>
<sequence>MKHKLTYIITAITLSLMILASPVLASDISGAIYRGSISVTNSSYTATEVAVPFALGTGSLISGYYVNSDLTNTAIRDSGGVDVPYMPAVSGSTDWMLYAGQVSQNSSKNYSLYTGGSTDMAGDIVYFPGDTGMTADDDASLELGNNFIIEQEGYINTDASSDKNLVYKEGAFRSYVSGDNEITSSIYGLGAEAETESHTDIEADVAADTVFTSFSSSTTDEDFSGTTWLAQSFTLSSPAIITDVALYIEKNGAPPDADIKIGKYYNNYGNISMTGIGTFTGALDTSEVSTSQTWVTFDLGLAYGWCLEAGTYAIILENTDGDTANELEWCYSSSGYSGGEGVISTNSGSNWSLSSKDYGFQVIGYLCTPVSSSYWGLQPFTPDVNTSLTEIDLYMKEVGSAGTITLNLYEADASHEPTGASLASASLGSADIGSTYDWETFDLSSPVDIDTETEYCFVLSLASGTYYLGWADGNADVDYSVSSDSGSTWSNYSHIPDGQLAFKLTGQSMGELVNVTATGIDSGEHTVKTTADGTDLKIYVDDVLKDTDSLGGASVPNNSNSWTFASGGSVLYLRSHDITIGGILKQYIEWQNSSTFEDSTAYGNDCTPSFRTTTTDADVSATLNDYEPFSMAEFSGSSDDDTVTVIDTAPTMPTEMYREMETEHLPGADLINEMLTEADIPLSLFWFPWCFISSALLGMLIYAFTRSLFALSATTGMGLTFYSLAGPIPFWVVGIFAIIAIAILIKQGTASY</sequence>
<protein>
    <submittedName>
        <fullName evidence="2">Uncharacterized protein</fullName>
    </submittedName>
</protein>
<feature type="transmembrane region" description="Helical" evidence="1">
    <location>
        <begin position="724"/>
        <end position="745"/>
    </location>
</feature>
<gene>
    <name evidence="2" type="ORF">SDC9_10435</name>
</gene>
<dbReference type="EMBL" id="VSSQ01000026">
    <property type="protein sequence ID" value="MPL64774.1"/>
    <property type="molecule type" value="Genomic_DNA"/>
</dbReference>
<feature type="transmembrane region" description="Helical" evidence="1">
    <location>
        <begin position="49"/>
        <end position="66"/>
    </location>
</feature>
<feature type="transmembrane region" description="Helical" evidence="1">
    <location>
        <begin position="684"/>
        <end position="704"/>
    </location>
</feature>
<proteinExistence type="predicted"/>